<evidence type="ECO:0000256" key="1">
    <source>
        <dbReference type="ARBA" id="ARBA00009986"/>
    </source>
</evidence>
<dbReference type="InterPro" id="IPR015590">
    <property type="entry name" value="Aldehyde_DH_dom"/>
</dbReference>
<dbReference type="PROSITE" id="PS00070">
    <property type="entry name" value="ALDEHYDE_DEHYDR_CYS"/>
    <property type="match status" value="1"/>
</dbReference>
<accession>A0A1F8E0G5</accession>
<protein>
    <recommendedName>
        <fullName evidence="5">Aldehyde dehydrogenase domain-containing protein</fullName>
    </recommendedName>
</protein>
<dbReference type="AlphaFoldDB" id="A0A1F8E0G5"/>
<evidence type="ECO:0000256" key="3">
    <source>
        <dbReference type="PROSITE-ProRule" id="PRU10007"/>
    </source>
</evidence>
<evidence type="ECO:0000313" key="7">
    <source>
        <dbReference type="Proteomes" id="UP000177011"/>
    </source>
</evidence>
<dbReference type="PANTHER" id="PTHR11699">
    <property type="entry name" value="ALDEHYDE DEHYDROGENASE-RELATED"/>
    <property type="match status" value="1"/>
</dbReference>
<reference evidence="6 7" key="1">
    <citation type="journal article" date="2016" name="Nat. Commun.">
        <title>Thousands of microbial genomes shed light on interconnected biogeochemical processes in an aquifer system.</title>
        <authorList>
            <person name="Anantharaman K."/>
            <person name="Brown C.T."/>
            <person name="Hug L.A."/>
            <person name="Sharon I."/>
            <person name="Castelle C.J."/>
            <person name="Probst A.J."/>
            <person name="Thomas B.C."/>
            <person name="Singh A."/>
            <person name="Wilkins M.J."/>
            <person name="Karaoz U."/>
            <person name="Brodie E.L."/>
            <person name="Williams K.H."/>
            <person name="Hubbard S.S."/>
            <person name="Banfield J.F."/>
        </authorList>
    </citation>
    <scope>NUCLEOTIDE SEQUENCE [LARGE SCALE GENOMIC DNA]</scope>
</reference>
<dbReference type="Proteomes" id="UP000177011">
    <property type="component" value="Unassembled WGS sequence"/>
</dbReference>
<keyword evidence="2 4" id="KW-0560">Oxidoreductase</keyword>
<feature type="domain" description="Aldehyde dehydrogenase" evidence="5">
    <location>
        <begin position="22"/>
        <end position="478"/>
    </location>
</feature>
<dbReference type="InterPro" id="IPR016161">
    <property type="entry name" value="Ald_DH/histidinol_DH"/>
</dbReference>
<dbReference type="PROSITE" id="PS00687">
    <property type="entry name" value="ALDEHYDE_DEHYDR_GLU"/>
    <property type="match status" value="1"/>
</dbReference>
<proteinExistence type="inferred from homology"/>
<dbReference type="GO" id="GO:0016620">
    <property type="term" value="F:oxidoreductase activity, acting on the aldehyde or oxo group of donors, NAD or NADP as acceptor"/>
    <property type="evidence" value="ECO:0007669"/>
    <property type="project" value="InterPro"/>
</dbReference>
<feature type="active site" evidence="3">
    <location>
        <position position="251"/>
    </location>
</feature>
<gene>
    <name evidence="6" type="ORF">A2935_01650</name>
</gene>
<dbReference type="Gene3D" id="3.40.309.10">
    <property type="entry name" value="Aldehyde Dehydrogenase, Chain A, domain 2"/>
    <property type="match status" value="1"/>
</dbReference>
<sequence length="487" mass="53196">MNYPKKVFHWIDGKEVRPATGKFFPKMNPATGEVLSFVAKGDKRDAEKALKSAEREFAVWSEMTVVKRAEILRDAVLQMRERKDELAEIVALESGKSKKSSLGEVDAAIECGFFFVGEGRRFFGIVLPTAVPNRRVKLIREPVGIGALITPFNNPAAGVAWKLFPALLCGNAVIVKSHEYTPYVAVWYAKIFKEAGVPAGVISVLQGTGLEVGAPLVADPRIEFVSVTGSAATGQKIIRATANRLAKVSVEAGGKNPFVVCDDADLEKAATIAVSAAFVDAGQRCAAASRIIIFDKVYEKFKKFFLQKVNALKVGIADTDDYGAIISEKRMKEILNAIHGAQKRRGVLLAGGVRLAGEAHKKGFFIAPTVFERVSPKDEISKKELFGPVVALYRVKNLDDAIRLSNDSQYKLSGAIHTSSIHRAEEFIRRYRAGVVRVNGPTHGSEPHMPFGGMGISGNGWREPGTQALEFYSEWKQVSVDFDPSRV</sequence>
<dbReference type="InterPro" id="IPR016162">
    <property type="entry name" value="Ald_DH_N"/>
</dbReference>
<evidence type="ECO:0000256" key="4">
    <source>
        <dbReference type="RuleBase" id="RU003345"/>
    </source>
</evidence>
<evidence type="ECO:0000256" key="2">
    <source>
        <dbReference type="ARBA" id="ARBA00023002"/>
    </source>
</evidence>
<dbReference type="FunFam" id="3.40.605.10:FF:000007">
    <property type="entry name" value="NAD/NADP-dependent betaine aldehyde dehydrogenase"/>
    <property type="match status" value="1"/>
</dbReference>
<dbReference type="EMBL" id="MGIS01000008">
    <property type="protein sequence ID" value="OGM93708.1"/>
    <property type="molecule type" value="Genomic_DNA"/>
</dbReference>
<evidence type="ECO:0000259" key="5">
    <source>
        <dbReference type="Pfam" id="PF00171"/>
    </source>
</evidence>
<evidence type="ECO:0000313" key="6">
    <source>
        <dbReference type="EMBL" id="OGM93708.1"/>
    </source>
</evidence>
<name>A0A1F8E0G5_9BACT</name>
<comment type="caution">
    <text evidence="6">The sequence shown here is derived from an EMBL/GenBank/DDBJ whole genome shotgun (WGS) entry which is preliminary data.</text>
</comment>
<dbReference type="InterPro" id="IPR016160">
    <property type="entry name" value="Ald_DH_CS_CYS"/>
</dbReference>
<organism evidence="6 7">
    <name type="scientific">Candidatus Wolfebacteria bacterium RIFCSPLOWO2_01_FULL_47_17b</name>
    <dbReference type="NCBI Taxonomy" id="1802558"/>
    <lineage>
        <taxon>Bacteria</taxon>
        <taxon>Candidatus Wolfeibacteriota</taxon>
    </lineage>
</organism>
<dbReference type="Pfam" id="PF00171">
    <property type="entry name" value="Aldedh"/>
    <property type="match status" value="1"/>
</dbReference>
<comment type="similarity">
    <text evidence="1 4">Belongs to the aldehyde dehydrogenase family.</text>
</comment>
<dbReference type="Gene3D" id="3.40.605.10">
    <property type="entry name" value="Aldehyde Dehydrogenase, Chain A, domain 1"/>
    <property type="match status" value="1"/>
</dbReference>
<dbReference type="SUPFAM" id="SSF53720">
    <property type="entry name" value="ALDH-like"/>
    <property type="match status" value="1"/>
</dbReference>
<dbReference type="InterPro" id="IPR016163">
    <property type="entry name" value="Ald_DH_C"/>
</dbReference>
<dbReference type="InterPro" id="IPR029510">
    <property type="entry name" value="Ald_DH_CS_GLU"/>
</dbReference>